<comment type="caution">
    <text evidence="3">The sequence shown here is derived from an EMBL/GenBank/DDBJ whole genome shotgun (WGS) entry which is preliminary data.</text>
</comment>
<dbReference type="InterPro" id="IPR001296">
    <property type="entry name" value="Glyco_trans_1"/>
</dbReference>
<dbReference type="InterPro" id="IPR050194">
    <property type="entry name" value="Glycosyltransferase_grp1"/>
</dbReference>
<dbReference type="Pfam" id="PF00534">
    <property type="entry name" value="Glycos_transf_1"/>
    <property type="match status" value="1"/>
</dbReference>
<dbReference type="InterPro" id="IPR028098">
    <property type="entry name" value="Glyco_trans_4-like_N"/>
</dbReference>
<evidence type="ECO:0000259" key="2">
    <source>
        <dbReference type="Pfam" id="PF13439"/>
    </source>
</evidence>
<evidence type="ECO:0000259" key="1">
    <source>
        <dbReference type="Pfam" id="PF00534"/>
    </source>
</evidence>
<dbReference type="RefSeq" id="WP_322447533.1">
    <property type="nucleotide sequence ID" value="NZ_JAXOFX010000011.1"/>
</dbReference>
<dbReference type="EMBL" id="JAXOFX010000011">
    <property type="protein sequence ID" value="MDZ5473235.1"/>
    <property type="molecule type" value="Genomic_DNA"/>
</dbReference>
<dbReference type="Gene3D" id="3.40.50.2000">
    <property type="entry name" value="Glycogen Phosphorylase B"/>
    <property type="match status" value="2"/>
</dbReference>
<dbReference type="Proteomes" id="UP001290455">
    <property type="component" value="Unassembled WGS sequence"/>
</dbReference>
<dbReference type="Pfam" id="PF13439">
    <property type="entry name" value="Glyco_transf_4"/>
    <property type="match status" value="1"/>
</dbReference>
<evidence type="ECO:0000313" key="3">
    <source>
        <dbReference type="EMBL" id="MDZ5473235.1"/>
    </source>
</evidence>
<sequence>MKNQLKIGITCYPTVGGSGVVATELGKMLAEKGHAIHFISSSLPFRLNKMYHNIYYHQVEVNQYSVFQYPPYDIALASKMAEVIKREELDLLHVHYAIPHAVCAILAKQMSGRDVKIITTLHGTDITVLGYDPSLTDAIRFGIEKSDIVTAVSNSLVSQTYDLIKPDKSIETVYNFIDERVYKKLNPSHLKENYGIQEDERVIIHVSNFRAVKRVPDVIKTFARIVEETPAKLLLVGDGPEMSVVCKLVGELNLSGKVLFLGKQDNLEELYSISDLMLLLSEKESFGLVALEAMACGVPCIGTNVGGIPEVIRDGETGFICQLGDIETIASKAITLLTNDQLHRDFSSHSVQLVEDKFRADLIVEQYEELYYSILKKGEMV</sequence>
<dbReference type="PANTHER" id="PTHR45947:SF3">
    <property type="entry name" value="SULFOQUINOVOSYL TRANSFERASE SQD2"/>
    <property type="match status" value="1"/>
</dbReference>
<reference evidence="3 4" key="1">
    <citation type="submission" date="2023-11" db="EMBL/GenBank/DDBJ databases">
        <title>Bacillus jintuensis, isolated from a mudflat on the Beibu Gulf coast.</title>
        <authorList>
            <person name="Li M."/>
        </authorList>
    </citation>
    <scope>NUCLEOTIDE SEQUENCE [LARGE SCALE GENOMIC DNA]</scope>
    <source>
        <strain evidence="3 4">31A1R</strain>
    </source>
</reference>
<gene>
    <name evidence="3" type="primary">bshA</name>
    <name evidence="3" type="ORF">SM124_16070</name>
</gene>
<dbReference type="PANTHER" id="PTHR45947">
    <property type="entry name" value="SULFOQUINOVOSYL TRANSFERASE SQD2"/>
    <property type="match status" value="1"/>
</dbReference>
<feature type="domain" description="Glycosyl transferase family 1" evidence="1">
    <location>
        <begin position="191"/>
        <end position="348"/>
    </location>
</feature>
<accession>A0ABU5J1D9</accession>
<dbReference type="SUPFAM" id="SSF53756">
    <property type="entry name" value="UDP-Glycosyltransferase/glycogen phosphorylase"/>
    <property type="match status" value="1"/>
</dbReference>
<organism evidence="3 4">
    <name type="scientific">Robertmurraya mangrovi</name>
    <dbReference type="NCBI Taxonomy" id="3098077"/>
    <lineage>
        <taxon>Bacteria</taxon>
        <taxon>Bacillati</taxon>
        <taxon>Bacillota</taxon>
        <taxon>Bacilli</taxon>
        <taxon>Bacillales</taxon>
        <taxon>Bacillaceae</taxon>
        <taxon>Robertmurraya</taxon>
    </lineage>
</organism>
<name>A0ABU5J1D9_9BACI</name>
<evidence type="ECO:0000313" key="4">
    <source>
        <dbReference type="Proteomes" id="UP001290455"/>
    </source>
</evidence>
<feature type="domain" description="Glycosyltransferase subfamily 4-like N-terminal" evidence="2">
    <location>
        <begin position="15"/>
        <end position="179"/>
    </location>
</feature>
<dbReference type="NCBIfam" id="TIGR03999">
    <property type="entry name" value="thiol_BshA"/>
    <property type="match status" value="1"/>
</dbReference>
<proteinExistence type="predicted"/>
<protein>
    <submittedName>
        <fullName evidence="3">N-acetyl-alpha-D-glucosaminyl L-malate synthase BshA</fullName>
    </submittedName>
</protein>
<dbReference type="InterPro" id="IPR023881">
    <property type="entry name" value="Thiol_BshA"/>
</dbReference>
<keyword evidence="4" id="KW-1185">Reference proteome</keyword>